<dbReference type="InterPro" id="IPR050469">
    <property type="entry name" value="Diguanylate_Cyclase"/>
</dbReference>
<gene>
    <name evidence="5" type="ORF">EV696_11154</name>
</gene>
<feature type="transmembrane region" description="Helical" evidence="3">
    <location>
        <begin position="12"/>
        <end position="32"/>
    </location>
</feature>
<dbReference type="GO" id="GO:0043709">
    <property type="term" value="P:cell adhesion involved in single-species biofilm formation"/>
    <property type="evidence" value="ECO:0007669"/>
    <property type="project" value="TreeGrafter"/>
</dbReference>
<evidence type="ECO:0000313" key="6">
    <source>
        <dbReference type="Proteomes" id="UP000295375"/>
    </source>
</evidence>
<dbReference type="EC" id="2.7.7.65" evidence="1"/>
<evidence type="ECO:0000256" key="3">
    <source>
        <dbReference type="SAM" id="Phobius"/>
    </source>
</evidence>
<accession>A0A4R6ULS2</accession>
<dbReference type="CDD" id="cd01949">
    <property type="entry name" value="GGDEF"/>
    <property type="match status" value="1"/>
</dbReference>
<dbReference type="EMBL" id="SNYM01000011">
    <property type="protein sequence ID" value="TDQ47126.1"/>
    <property type="molecule type" value="Genomic_DNA"/>
</dbReference>
<dbReference type="GO" id="GO:1902201">
    <property type="term" value="P:negative regulation of bacterial-type flagellum-dependent cell motility"/>
    <property type="evidence" value="ECO:0007669"/>
    <property type="project" value="TreeGrafter"/>
</dbReference>
<keyword evidence="6" id="KW-1185">Reference proteome</keyword>
<dbReference type="SMART" id="SM00267">
    <property type="entry name" value="GGDEF"/>
    <property type="match status" value="1"/>
</dbReference>
<keyword evidence="3" id="KW-1133">Transmembrane helix</keyword>
<organism evidence="5 6">
    <name type="scientific">Permianibacter aggregans</name>
    <dbReference type="NCBI Taxonomy" id="1510150"/>
    <lineage>
        <taxon>Bacteria</taxon>
        <taxon>Pseudomonadati</taxon>
        <taxon>Pseudomonadota</taxon>
        <taxon>Gammaproteobacteria</taxon>
        <taxon>Pseudomonadales</taxon>
        <taxon>Pseudomonadaceae</taxon>
        <taxon>Permianibacter</taxon>
    </lineage>
</organism>
<dbReference type="Gene3D" id="3.30.70.270">
    <property type="match status" value="1"/>
</dbReference>
<dbReference type="GO" id="GO:0005886">
    <property type="term" value="C:plasma membrane"/>
    <property type="evidence" value="ECO:0007669"/>
    <property type="project" value="TreeGrafter"/>
</dbReference>
<dbReference type="GO" id="GO:0052621">
    <property type="term" value="F:diguanylate cyclase activity"/>
    <property type="evidence" value="ECO:0007669"/>
    <property type="project" value="UniProtKB-EC"/>
</dbReference>
<dbReference type="SUPFAM" id="SSF55073">
    <property type="entry name" value="Nucleotide cyclase"/>
    <property type="match status" value="1"/>
</dbReference>
<dbReference type="PANTHER" id="PTHR45138:SF9">
    <property type="entry name" value="DIGUANYLATE CYCLASE DGCM-RELATED"/>
    <property type="match status" value="1"/>
</dbReference>
<dbReference type="PROSITE" id="PS50887">
    <property type="entry name" value="GGDEF"/>
    <property type="match status" value="1"/>
</dbReference>
<keyword evidence="3" id="KW-0472">Membrane</keyword>
<proteinExistence type="predicted"/>
<dbReference type="InterPro" id="IPR043128">
    <property type="entry name" value="Rev_trsase/Diguanyl_cyclase"/>
</dbReference>
<dbReference type="OrthoDB" id="5914567at2"/>
<name>A0A4R6ULS2_9GAMM</name>
<dbReference type="InterPro" id="IPR029787">
    <property type="entry name" value="Nucleotide_cyclase"/>
</dbReference>
<dbReference type="NCBIfam" id="TIGR00254">
    <property type="entry name" value="GGDEF"/>
    <property type="match status" value="1"/>
</dbReference>
<comment type="caution">
    <text evidence="5">The sequence shown here is derived from an EMBL/GenBank/DDBJ whole genome shotgun (WGS) entry which is preliminary data.</text>
</comment>
<feature type="transmembrane region" description="Helical" evidence="3">
    <location>
        <begin position="71"/>
        <end position="88"/>
    </location>
</feature>
<feature type="transmembrane region" description="Helical" evidence="3">
    <location>
        <begin position="38"/>
        <end position="59"/>
    </location>
</feature>
<dbReference type="AlphaFoldDB" id="A0A4R6ULS2"/>
<feature type="domain" description="GGDEF" evidence="4">
    <location>
        <begin position="172"/>
        <end position="299"/>
    </location>
</feature>
<protein>
    <recommendedName>
        <fullName evidence="1">diguanylate cyclase</fullName>
        <ecNumber evidence="1">2.7.7.65</ecNumber>
    </recommendedName>
</protein>
<evidence type="ECO:0000256" key="2">
    <source>
        <dbReference type="ARBA" id="ARBA00034247"/>
    </source>
</evidence>
<sequence>MSIPLQQQQRLLLGTLLAAIVLMLTLITHGYFKPADSWSWLDIVGEGGMVIMAVCWLLWLARSRPAGRVTLLLLSGVAGVLLSLWADWLDEFIKLSDIDLLDKWLENAPMLIGLVLLTVGIYQLQQEQLALNQHMRKRERLFREHRDFDALTPLNGAAYLRRQLRHELQSAQPFALIRLELKRFEQINREHGHAEGDRVLQSISQLLVLNLREQDLLCRLAGDRFVALLPQTSELEAEQVAADLELAVLHYPHKTRHQQRVLLQARTRLLVADEHDSVDSLMTRLSEKPAPDLWYPAAI</sequence>
<dbReference type="PANTHER" id="PTHR45138">
    <property type="entry name" value="REGULATORY COMPONENTS OF SENSORY TRANSDUCTION SYSTEM"/>
    <property type="match status" value="1"/>
</dbReference>
<feature type="transmembrane region" description="Helical" evidence="3">
    <location>
        <begin position="108"/>
        <end position="125"/>
    </location>
</feature>
<evidence type="ECO:0000259" key="4">
    <source>
        <dbReference type="PROSITE" id="PS50887"/>
    </source>
</evidence>
<comment type="catalytic activity">
    <reaction evidence="2">
        <text>2 GTP = 3',3'-c-di-GMP + 2 diphosphate</text>
        <dbReference type="Rhea" id="RHEA:24898"/>
        <dbReference type="ChEBI" id="CHEBI:33019"/>
        <dbReference type="ChEBI" id="CHEBI:37565"/>
        <dbReference type="ChEBI" id="CHEBI:58805"/>
        <dbReference type="EC" id="2.7.7.65"/>
    </reaction>
</comment>
<dbReference type="Proteomes" id="UP000295375">
    <property type="component" value="Unassembled WGS sequence"/>
</dbReference>
<dbReference type="RefSeq" id="WP_133591329.1">
    <property type="nucleotide sequence ID" value="NZ_CP037953.1"/>
</dbReference>
<evidence type="ECO:0000313" key="5">
    <source>
        <dbReference type="EMBL" id="TDQ47126.1"/>
    </source>
</evidence>
<keyword evidence="3" id="KW-0812">Transmembrane</keyword>
<dbReference type="InterPro" id="IPR000160">
    <property type="entry name" value="GGDEF_dom"/>
</dbReference>
<reference evidence="5 6" key="1">
    <citation type="submission" date="2019-03" db="EMBL/GenBank/DDBJ databases">
        <title>Genomic Encyclopedia of Type Strains, Phase IV (KMG-IV): sequencing the most valuable type-strain genomes for metagenomic binning, comparative biology and taxonomic classification.</title>
        <authorList>
            <person name="Goeker M."/>
        </authorList>
    </citation>
    <scope>NUCLEOTIDE SEQUENCE [LARGE SCALE GENOMIC DNA]</scope>
    <source>
        <strain evidence="5 6">DSM 103792</strain>
    </source>
</reference>
<dbReference type="Pfam" id="PF00990">
    <property type="entry name" value="GGDEF"/>
    <property type="match status" value="1"/>
</dbReference>
<evidence type="ECO:0000256" key="1">
    <source>
        <dbReference type="ARBA" id="ARBA00012528"/>
    </source>
</evidence>